<protein>
    <submittedName>
        <fullName evidence="3">Reverse transcriptase domain-containing protein</fullName>
    </submittedName>
</protein>
<dbReference type="PROSITE" id="PS50878">
    <property type="entry name" value="RT_POL"/>
    <property type="match status" value="1"/>
</dbReference>
<keyword evidence="2" id="KW-1185">Reference proteome</keyword>
<feature type="domain" description="Reverse transcriptase" evidence="1">
    <location>
        <begin position="1"/>
        <end position="66"/>
    </location>
</feature>
<accession>A0A7I4Z1K9</accession>
<dbReference type="AlphaFoldDB" id="A0A7I4Z1K9"/>
<evidence type="ECO:0000259" key="1">
    <source>
        <dbReference type="PROSITE" id="PS50878"/>
    </source>
</evidence>
<dbReference type="PANTHER" id="PTHR46238">
    <property type="entry name" value="REVERSE TRANSCRIPTASE DOMAIN-CONTAINING PROTEIN"/>
    <property type="match status" value="1"/>
</dbReference>
<dbReference type="OrthoDB" id="5837891at2759"/>
<dbReference type="WBParaSite" id="HCON_00170490-00001">
    <property type="protein sequence ID" value="HCON_00170490-00001"/>
    <property type="gene ID" value="HCON_00170490"/>
</dbReference>
<dbReference type="InterPro" id="IPR000477">
    <property type="entry name" value="RT_dom"/>
</dbReference>
<dbReference type="Proteomes" id="UP000025227">
    <property type="component" value="Unplaced"/>
</dbReference>
<sequence length="240" mass="27496">MDGPLKTILYADDIALITESKEKLQDKLQWQRVLAENGLRLNVKKTKFLGSEEGTESIVDWRGEAIEKVQDFRFLGSDLPADGSEYQAVNSRTNTAWMKWRESTGILCVRRCSRILKGKVYRTVVRYTMLYGSECWSASKSHEGQLHFAGIRMLRWACDWTRLDRDRNEDVMTGVTHEPSRAERMPAQLGLRVYKCIDGKENADSEDVLNHELEHLNKSQPNGIIARELKQGCVVTSFVI</sequence>
<reference evidence="3" key="1">
    <citation type="submission" date="2020-12" db="UniProtKB">
        <authorList>
            <consortium name="WormBaseParasite"/>
        </authorList>
    </citation>
    <scope>IDENTIFICATION</scope>
    <source>
        <strain evidence="3">MHco3</strain>
    </source>
</reference>
<dbReference type="PANTHER" id="PTHR46238:SF11">
    <property type="entry name" value="AGAMOUS-LIKE MADS-BOX PROTEIN AGL16"/>
    <property type="match status" value="1"/>
</dbReference>
<organism evidence="2 3">
    <name type="scientific">Haemonchus contortus</name>
    <name type="common">Barber pole worm</name>
    <dbReference type="NCBI Taxonomy" id="6289"/>
    <lineage>
        <taxon>Eukaryota</taxon>
        <taxon>Metazoa</taxon>
        <taxon>Ecdysozoa</taxon>
        <taxon>Nematoda</taxon>
        <taxon>Chromadorea</taxon>
        <taxon>Rhabditida</taxon>
        <taxon>Rhabditina</taxon>
        <taxon>Rhabditomorpha</taxon>
        <taxon>Strongyloidea</taxon>
        <taxon>Trichostrongylidae</taxon>
        <taxon>Haemonchus</taxon>
    </lineage>
</organism>
<proteinExistence type="predicted"/>
<name>A0A7I4Z1K9_HAECO</name>
<evidence type="ECO:0000313" key="2">
    <source>
        <dbReference type="Proteomes" id="UP000025227"/>
    </source>
</evidence>
<evidence type="ECO:0000313" key="3">
    <source>
        <dbReference type="WBParaSite" id="HCON_00170490-00001"/>
    </source>
</evidence>
<dbReference type="Pfam" id="PF00078">
    <property type="entry name" value="RVT_1"/>
    <property type="match status" value="1"/>
</dbReference>